<dbReference type="GO" id="GO:0055085">
    <property type="term" value="P:transmembrane transport"/>
    <property type="evidence" value="ECO:0007669"/>
    <property type="project" value="InterPro"/>
</dbReference>
<feature type="domain" description="ABC transmembrane type-1" evidence="8">
    <location>
        <begin position="92"/>
        <end position="300"/>
    </location>
</feature>
<evidence type="ECO:0000256" key="7">
    <source>
        <dbReference type="RuleBase" id="RU363032"/>
    </source>
</evidence>
<comment type="similarity">
    <text evidence="7">Belongs to the binding-protein-dependent transport system permease family.</text>
</comment>
<feature type="transmembrane region" description="Helical" evidence="7">
    <location>
        <begin position="30"/>
        <end position="55"/>
    </location>
</feature>
<dbReference type="PANTHER" id="PTHR43744:SF9">
    <property type="entry name" value="POLYGALACTURONAN_RHAMNOGALACTURONAN TRANSPORT SYSTEM PERMEASE PROTEIN YTCP"/>
    <property type="match status" value="1"/>
</dbReference>
<name>A0A089MGQ1_PAEBO</name>
<dbReference type="PANTHER" id="PTHR43744">
    <property type="entry name" value="ABC TRANSPORTER PERMEASE PROTEIN MG189-RELATED-RELATED"/>
    <property type="match status" value="1"/>
</dbReference>
<dbReference type="SUPFAM" id="SSF161098">
    <property type="entry name" value="MetI-like"/>
    <property type="match status" value="1"/>
</dbReference>
<feature type="transmembrane region" description="Helical" evidence="7">
    <location>
        <begin position="159"/>
        <end position="180"/>
    </location>
</feature>
<reference evidence="9" key="1">
    <citation type="submission" date="2014-08" db="EMBL/GenBank/DDBJ databases">
        <title>Comparative genomics of the Paenibacillus odorifer group.</title>
        <authorList>
            <person name="den Bakker H.C."/>
            <person name="Tsai Y.-C.Y.-C."/>
            <person name="Martin N."/>
            <person name="Korlach J."/>
            <person name="Wiedmann M."/>
        </authorList>
    </citation>
    <scope>NUCLEOTIDE SEQUENCE [LARGE SCALE GENOMIC DNA]</scope>
    <source>
        <strain evidence="9">DSM 13188</strain>
    </source>
</reference>
<keyword evidence="10" id="KW-1185">Reference proteome</keyword>
<gene>
    <name evidence="9" type="ORF">PBOR_01380</name>
</gene>
<evidence type="ECO:0000259" key="8">
    <source>
        <dbReference type="PROSITE" id="PS50928"/>
    </source>
</evidence>
<feature type="transmembrane region" description="Helical" evidence="7">
    <location>
        <begin position="92"/>
        <end position="115"/>
    </location>
</feature>
<evidence type="ECO:0000256" key="6">
    <source>
        <dbReference type="ARBA" id="ARBA00023136"/>
    </source>
</evidence>
<evidence type="ECO:0000256" key="1">
    <source>
        <dbReference type="ARBA" id="ARBA00004651"/>
    </source>
</evidence>
<dbReference type="Gene3D" id="1.10.3720.10">
    <property type="entry name" value="MetI-like"/>
    <property type="match status" value="1"/>
</dbReference>
<dbReference type="KEGG" id="pbd:PBOR_01380"/>
<feature type="transmembrane region" description="Helical" evidence="7">
    <location>
        <begin position="127"/>
        <end position="147"/>
    </location>
</feature>
<dbReference type="HOGENOM" id="CLU_016047_1_0_9"/>
<keyword evidence="6 7" id="KW-0472">Membrane</keyword>
<keyword evidence="3" id="KW-1003">Cell membrane</keyword>
<feature type="transmembrane region" description="Helical" evidence="7">
    <location>
        <begin position="200"/>
        <end position="221"/>
    </location>
</feature>
<dbReference type="Pfam" id="PF00528">
    <property type="entry name" value="BPD_transp_1"/>
    <property type="match status" value="1"/>
</dbReference>
<evidence type="ECO:0000313" key="10">
    <source>
        <dbReference type="Proteomes" id="UP000029518"/>
    </source>
</evidence>
<dbReference type="InterPro" id="IPR000515">
    <property type="entry name" value="MetI-like"/>
</dbReference>
<accession>A0A089MGQ1</accession>
<evidence type="ECO:0000256" key="3">
    <source>
        <dbReference type="ARBA" id="ARBA00022475"/>
    </source>
</evidence>
<keyword evidence="5 7" id="KW-1133">Transmembrane helix</keyword>
<dbReference type="GO" id="GO:0005886">
    <property type="term" value="C:plasma membrane"/>
    <property type="evidence" value="ECO:0007669"/>
    <property type="project" value="UniProtKB-SubCell"/>
</dbReference>
<evidence type="ECO:0000256" key="4">
    <source>
        <dbReference type="ARBA" id="ARBA00022692"/>
    </source>
</evidence>
<evidence type="ECO:0000313" key="9">
    <source>
        <dbReference type="EMBL" id="AIQ55769.1"/>
    </source>
</evidence>
<dbReference type="Proteomes" id="UP000029518">
    <property type="component" value="Chromosome"/>
</dbReference>
<feature type="transmembrane region" description="Helical" evidence="7">
    <location>
        <begin position="281"/>
        <end position="300"/>
    </location>
</feature>
<protein>
    <submittedName>
        <fullName evidence="9">Sugar ABC transporter permease</fullName>
    </submittedName>
</protein>
<sequence length="315" mass="35981">MCARSTKTRRYSKKEWKSVANNEISKFTNIILHVIFIILSITCLLPIVLVFMISITDYDYIVLNGYQFIPEKLSLEAYAYIFKDYSVVLKAYGVSFFVTITGTLVSVFISSLYAYPISRTDFRYRGFFAFLIFFTMLFGGGLVPWYMVYTQVLDLKNSIWALIVPMLLSPFNVLIMKTYFQMSVPPALIEASTIDGAGELRTFFQIVFPLSLPVFATIGLFNTLHYWNDWFNSMIFITDTDLYSLQYLMYKMISQADYLSRNGALIQGSATELAKLPGETIRMAMALIGIGPIVLAYPFFQRYFIKGLTLGSIKG</sequence>
<dbReference type="InterPro" id="IPR035906">
    <property type="entry name" value="MetI-like_sf"/>
</dbReference>
<organism evidence="9 10">
    <name type="scientific">Paenibacillus borealis</name>
    <dbReference type="NCBI Taxonomy" id="160799"/>
    <lineage>
        <taxon>Bacteria</taxon>
        <taxon>Bacillati</taxon>
        <taxon>Bacillota</taxon>
        <taxon>Bacilli</taxon>
        <taxon>Bacillales</taxon>
        <taxon>Paenibacillaceae</taxon>
        <taxon>Paenibacillus</taxon>
    </lineage>
</organism>
<dbReference type="PROSITE" id="PS50928">
    <property type="entry name" value="ABC_TM1"/>
    <property type="match status" value="1"/>
</dbReference>
<keyword evidence="4 7" id="KW-0812">Transmembrane</keyword>
<keyword evidence="2 7" id="KW-0813">Transport</keyword>
<evidence type="ECO:0000256" key="5">
    <source>
        <dbReference type="ARBA" id="ARBA00022989"/>
    </source>
</evidence>
<dbReference type="CDD" id="cd06261">
    <property type="entry name" value="TM_PBP2"/>
    <property type="match status" value="1"/>
</dbReference>
<dbReference type="AlphaFoldDB" id="A0A089MGQ1"/>
<comment type="subcellular location">
    <subcellularLocation>
        <location evidence="1 7">Cell membrane</location>
        <topology evidence="1 7">Multi-pass membrane protein</topology>
    </subcellularLocation>
</comment>
<evidence type="ECO:0000256" key="2">
    <source>
        <dbReference type="ARBA" id="ARBA00022448"/>
    </source>
</evidence>
<proteinExistence type="inferred from homology"/>
<dbReference type="EMBL" id="CP009285">
    <property type="protein sequence ID" value="AIQ55769.1"/>
    <property type="molecule type" value="Genomic_DNA"/>
</dbReference>